<feature type="transmembrane region" description="Helical" evidence="1">
    <location>
        <begin position="48"/>
        <end position="66"/>
    </location>
</feature>
<dbReference type="KEGG" id="swp:swp_4334"/>
<evidence type="ECO:0000313" key="3">
    <source>
        <dbReference type="Proteomes" id="UP000000753"/>
    </source>
</evidence>
<protein>
    <submittedName>
        <fullName evidence="2">Uncharacterized protein</fullName>
    </submittedName>
</protein>
<dbReference type="HOGENOM" id="CLU_155271_0_0_6"/>
<sequence>MINLRLPLQQLLISFTQINRNIHFTMARKELSEKQFWIQRFSKTSLRAIHILGITGAGGGILMHVPKEQWQIYWIMAMSTGAAMMLWEVVRDWRWLIQLKGVLTLVKLGLLCLFIPLATYKPELLITVVLLSVVVSHGPAGLRHFSIVHGRRIDGRKEVKG</sequence>
<proteinExistence type="predicted"/>
<accession>B8CT73</accession>
<keyword evidence="1" id="KW-0812">Transmembrane</keyword>
<dbReference type="eggNOG" id="ENOG5032RRJ">
    <property type="taxonomic scope" value="Bacteria"/>
</dbReference>
<name>B8CT73_SHEPW</name>
<dbReference type="Proteomes" id="UP000000753">
    <property type="component" value="Chromosome"/>
</dbReference>
<keyword evidence="1" id="KW-1133">Transmembrane helix</keyword>
<reference evidence="2 3" key="1">
    <citation type="journal article" date="2008" name="PLoS ONE">
        <title>Environmental adaptation: genomic analysis of the piezotolerant and psychrotolerant deep-sea iron reducing bacterium Shewanella piezotolerans WP3.</title>
        <authorList>
            <person name="Wang F."/>
            <person name="Wang J."/>
            <person name="Jian H."/>
            <person name="Zhang B."/>
            <person name="Li S."/>
            <person name="Wang F."/>
            <person name="Zeng X."/>
            <person name="Gao L."/>
            <person name="Bartlett D.H."/>
            <person name="Yu J."/>
            <person name="Hu S."/>
            <person name="Xiao X."/>
        </authorList>
    </citation>
    <scope>NUCLEOTIDE SEQUENCE [LARGE SCALE GENOMIC DNA]</scope>
    <source>
        <strain evidence="3">WP3 / JCM 13877</strain>
    </source>
</reference>
<feature type="transmembrane region" description="Helical" evidence="1">
    <location>
        <begin position="102"/>
        <end position="118"/>
    </location>
</feature>
<feature type="transmembrane region" description="Helical" evidence="1">
    <location>
        <begin position="72"/>
        <end position="90"/>
    </location>
</feature>
<evidence type="ECO:0000256" key="1">
    <source>
        <dbReference type="SAM" id="Phobius"/>
    </source>
</evidence>
<gene>
    <name evidence="2" type="ordered locus">swp_4334</name>
</gene>
<feature type="transmembrane region" description="Helical" evidence="1">
    <location>
        <begin position="124"/>
        <end position="142"/>
    </location>
</feature>
<organism evidence="2 3">
    <name type="scientific">Shewanella piezotolerans (strain WP3 / JCM 13877)</name>
    <dbReference type="NCBI Taxonomy" id="225849"/>
    <lineage>
        <taxon>Bacteria</taxon>
        <taxon>Pseudomonadati</taxon>
        <taxon>Pseudomonadota</taxon>
        <taxon>Gammaproteobacteria</taxon>
        <taxon>Alteromonadales</taxon>
        <taxon>Shewanellaceae</taxon>
        <taxon>Shewanella</taxon>
    </lineage>
</organism>
<keyword evidence="1" id="KW-0472">Membrane</keyword>
<dbReference type="EMBL" id="CP000472">
    <property type="protein sequence ID" value="ACJ30982.1"/>
    <property type="molecule type" value="Genomic_DNA"/>
</dbReference>
<dbReference type="AlphaFoldDB" id="B8CT73"/>
<evidence type="ECO:0000313" key="2">
    <source>
        <dbReference type="EMBL" id="ACJ30982.1"/>
    </source>
</evidence>
<dbReference type="STRING" id="225849.swp_4334"/>
<keyword evidence="3" id="KW-1185">Reference proteome</keyword>